<evidence type="ECO:0000256" key="1">
    <source>
        <dbReference type="SAM" id="Phobius"/>
    </source>
</evidence>
<accession>A0ABQ6FHU8</accession>
<dbReference type="EMBL" id="BSRI01000001">
    <property type="protein sequence ID" value="GLV53656.1"/>
    <property type="molecule type" value="Genomic_DNA"/>
</dbReference>
<evidence type="ECO:0000313" key="3">
    <source>
        <dbReference type="Proteomes" id="UP001344906"/>
    </source>
</evidence>
<evidence type="ECO:0008006" key="4">
    <source>
        <dbReference type="Google" id="ProtNLM"/>
    </source>
</evidence>
<feature type="transmembrane region" description="Helical" evidence="1">
    <location>
        <begin position="59"/>
        <end position="80"/>
    </location>
</feature>
<dbReference type="PANTHER" id="PTHR33802">
    <property type="entry name" value="SI:CH211-161H7.5-RELATED"/>
    <property type="match status" value="1"/>
</dbReference>
<comment type="caution">
    <text evidence="2">The sequence shown here is derived from an EMBL/GenBank/DDBJ whole genome shotgun (WGS) entry which is preliminary data.</text>
</comment>
<feature type="transmembrane region" description="Helical" evidence="1">
    <location>
        <begin position="214"/>
        <end position="232"/>
    </location>
</feature>
<feature type="transmembrane region" description="Helical" evidence="1">
    <location>
        <begin position="188"/>
        <end position="207"/>
    </location>
</feature>
<name>A0ABQ6FHU8_9CHLR</name>
<keyword evidence="3" id="KW-1185">Reference proteome</keyword>
<dbReference type="RefSeq" id="WP_338247367.1">
    <property type="nucleotide sequence ID" value="NZ_BSRI01000001.1"/>
</dbReference>
<gene>
    <name evidence="2" type="ORF">KDH_05080</name>
</gene>
<feature type="transmembrane region" description="Helical" evidence="1">
    <location>
        <begin position="115"/>
        <end position="137"/>
    </location>
</feature>
<organism evidence="2 3">
    <name type="scientific">Dictyobacter halimunensis</name>
    <dbReference type="NCBI Taxonomy" id="3026934"/>
    <lineage>
        <taxon>Bacteria</taxon>
        <taxon>Bacillati</taxon>
        <taxon>Chloroflexota</taxon>
        <taxon>Ktedonobacteria</taxon>
        <taxon>Ktedonobacterales</taxon>
        <taxon>Dictyobacteraceae</taxon>
        <taxon>Dictyobacter</taxon>
    </lineage>
</organism>
<dbReference type="Gene3D" id="1.20.1260.100">
    <property type="entry name" value="TspO/MBR protein"/>
    <property type="match status" value="1"/>
</dbReference>
<proteinExistence type="predicted"/>
<feature type="transmembrane region" description="Helical" evidence="1">
    <location>
        <begin position="92"/>
        <end position="109"/>
    </location>
</feature>
<reference evidence="2 3" key="1">
    <citation type="submission" date="2023-02" db="EMBL/GenBank/DDBJ databases">
        <title>Dictyobacter halimunensis sp. nov., a new member of the class Ktedonobacteria from forest soil in a geothermal area.</title>
        <authorList>
            <person name="Rachmania M.K."/>
            <person name="Ningsih F."/>
            <person name="Sakai Y."/>
            <person name="Yabe S."/>
            <person name="Yokota A."/>
            <person name="Sjamsuridzal W."/>
        </authorList>
    </citation>
    <scope>NUCLEOTIDE SEQUENCE [LARGE SCALE GENOMIC DNA]</scope>
    <source>
        <strain evidence="2 3">S3.2.2.5</strain>
    </source>
</reference>
<keyword evidence="1" id="KW-1133">Transmembrane helix</keyword>
<feature type="transmembrane region" description="Helical" evidence="1">
    <location>
        <begin position="20"/>
        <end position="39"/>
    </location>
</feature>
<dbReference type="Proteomes" id="UP001344906">
    <property type="component" value="Unassembled WGS sequence"/>
</dbReference>
<dbReference type="PANTHER" id="PTHR33802:SF1">
    <property type="entry name" value="XK-RELATED PROTEIN"/>
    <property type="match status" value="1"/>
</dbReference>
<dbReference type="InterPro" id="IPR038330">
    <property type="entry name" value="TspO/MBR-related_sf"/>
</dbReference>
<evidence type="ECO:0000313" key="2">
    <source>
        <dbReference type="EMBL" id="GLV53656.1"/>
    </source>
</evidence>
<feature type="transmembrane region" description="Helical" evidence="1">
    <location>
        <begin position="238"/>
        <end position="257"/>
    </location>
</feature>
<feature type="transmembrane region" description="Helical" evidence="1">
    <location>
        <begin position="149"/>
        <end position="168"/>
    </location>
</feature>
<keyword evidence="1" id="KW-0812">Transmembrane</keyword>
<sequence>MFNSIMDKIKSGGDRLRQGLNIVLAVSQVVVTIVGYMVRSNDTFTSSDAGTSPIVPADYTFSVWSLIYAGALAYAIYQALPQQRGDALLRRVGFYTASAYLATTIWLIAAQTGLAWFTIVCMFWILISLLGAFIQIIRWHTPFTQAQRWLVILPISIYAAWATIASIANPASILHQSGITSLGGLPATTWTIIMLLVGTGIAAFVTIKSRGNAGYALTFCWALIGIVVANITRSPNRPIAILAAILAVGMIALLSWARTNLRRLSITGSFNA</sequence>
<protein>
    <recommendedName>
        <fullName evidence="4">Tryptophan-rich sensory protein</fullName>
    </recommendedName>
</protein>
<keyword evidence="1" id="KW-0472">Membrane</keyword>